<feature type="compositionally biased region" description="Polar residues" evidence="1">
    <location>
        <begin position="827"/>
        <end position="836"/>
    </location>
</feature>
<feature type="compositionally biased region" description="Low complexity" evidence="1">
    <location>
        <begin position="1000"/>
        <end position="1026"/>
    </location>
</feature>
<evidence type="ECO:0000313" key="3">
    <source>
        <dbReference type="Proteomes" id="UP000190539"/>
    </source>
</evidence>
<dbReference type="AlphaFoldDB" id="A0A1V4ABS6"/>
<feature type="compositionally biased region" description="Gly residues" evidence="1">
    <location>
        <begin position="1098"/>
        <end position="1108"/>
    </location>
</feature>
<feature type="compositionally biased region" description="Basic and acidic residues" evidence="1">
    <location>
        <begin position="415"/>
        <end position="439"/>
    </location>
</feature>
<reference evidence="2 3" key="1">
    <citation type="submission" date="2017-02" db="EMBL/GenBank/DDBJ databases">
        <title>Draft Genome Sequence of Streptomyces tsukubaensis F601, a Producer of the immunosuppressant tacrolimus FK506.</title>
        <authorList>
            <person name="Zong G."/>
            <person name="Zhong C."/>
            <person name="Fu J."/>
            <person name="Qin R."/>
            <person name="Cao G."/>
        </authorList>
    </citation>
    <scope>NUCLEOTIDE SEQUENCE [LARGE SCALE GENOMIC DNA]</scope>
    <source>
        <strain evidence="2 3">F601</strain>
    </source>
</reference>
<feature type="region of interest" description="Disordered" evidence="1">
    <location>
        <begin position="392"/>
        <end position="1143"/>
    </location>
</feature>
<accession>A0A1V4ABS6</accession>
<feature type="compositionally biased region" description="Low complexity" evidence="1">
    <location>
        <begin position="606"/>
        <end position="620"/>
    </location>
</feature>
<feature type="compositionally biased region" description="Polar residues" evidence="1">
    <location>
        <begin position="871"/>
        <end position="897"/>
    </location>
</feature>
<dbReference type="STRING" id="83656.B1H18_09960"/>
<evidence type="ECO:0000256" key="1">
    <source>
        <dbReference type="SAM" id="MobiDB-lite"/>
    </source>
</evidence>
<evidence type="ECO:0008006" key="4">
    <source>
        <dbReference type="Google" id="ProtNLM"/>
    </source>
</evidence>
<keyword evidence="3" id="KW-1185">Reference proteome</keyword>
<dbReference type="Proteomes" id="UP000190539">
    <property type="component" value="Unassembled WGS sequence"/>
</dbReference>
<feature type="region of interest" description="Disordered" evidence="1">
    <location>
        <begin position="307"/>
        <end position="343"/>
    </location>
</feature>
<feature type="compositionally biased region" description="Basic and acidic residues" evidence="1">
    <location>
        <begin position="726"/>
        <end position="809"/>
    </location>
</feature>
<sequence>MDDTPISSGNDDWQQVVKTFTGYEAPKVDTIFKDLTGNDDIPMMSVTVEKADYSEAPDVDDVDWWGKNVVNDIGTMDITIPFYVNDDGLVMHEAKITLLGIQDTEGARKNGGGSGTIPGEDETEDKSWDSHPLAQYSFGTGHALDWLLTKKTGTRNFDWGNGVPDGEYVDLSTFEATAQAFDRVQNFVIDQKAELDDWEKILGGKENENWQGQAAGVWWNLVHLLARRYDRLGDDMENTANKTVGSKQGAAVRYAGEVFTDEAQNLYEAWDDWASWDKGNPLFFLNRILWQVMSNIFDNNLYNTATHTSSNPSGSDSSGRGYKPETESLVAGPNFDEDARDDDRSYGKLKDMTTWKAIGEEAKNRWWRAVREELGIPAETARRNVINAWNSSNLDIGDIRPPSGEDLKTSLQEDQAAKDKRQAAKDKAEQDRINKENQAKMDAYQDQMAKDRAADKAEQDRIRKEQEAKADKQRAEDLARQKAEQDRQDRIRKEQEEKADKQRAEDLARQKEQEAEQERKQKEQEAKQEQKEKEQEAKQEQKEKEQEQKQQEQEAKQEQKEKEQEAKQEQKEKEQEQKQQEQEAKQEQKEKEQEAKQEEQQRKQEQMQILQMQQQKAQQDQQKKDQEKKEKEQEAKQEEQERKQEERQEEQDRKQEELRQEQKQEQKEQEAKQEAKEKEQEAKQEQQQKEQEKKQEEQERKQEERQEEQDRKQEQQQQEQEERQEEQDRKQEQQQQEQKQEQKEQEAKQEQQQKDQETKQEQEQRRQEQRQDEQQKHQEQRQDQQQRRQEQRQDEQQKHQEEVQRKQELRQQQYQDKAGDILDRQDGSNGDYQQHLLNDISGPVNGDDSLTNPGGSHSYVDSHGRVVTDYPDQSSSRIDPQTQTSTITDPDGTTHSGPLNAGDVLTNPDGSVSHLDSQGQVVTEYSDGSRTTVDPHTGATSITSPDGTTTSGYLNGGTGPDAPQSGGGSRGGLGSYGGAQDYEQELYDPQSSDYGGQQGAGSAAASLGGSSAAAAGGSGGTPMSPGMMGGGGMGGMGGGGGGGRGGEGGATERARNVFDSGDVVSNRRRPANARAGGGRYDEREAMINTSSGSPYGTHAGGGQGGGPGQQQTQSGDREREAWVPEDEDVWGSDEGGAPAVIGR</sequence>
<dbReference type="EMBL" id="MVFC01000005">
    <property type="protein sequence ID" value="OON81114.1"/>
    <property type="molecule type" value="Genomic_DNA"/>
</dbReference>
<name>A0A1V4ABS6_9ACTN</name>
<feature type="compositionally biased region" description="Gly residues" evidence="1">
    <location>
        <begin position="954"/>
        <end position="977"/>
    </location>
</feature>
<dbReference type="RefSeq" id="WP_179120112.1">
    <property type="nucleotide sequence ID" value="NZ_CP045178.1"/>
</dbReference>
<organism evidence="2 3">
    <name type="scientific">Streptomyces tsukubensis</name>
    <dbReference type="NCBI Taxonomy" id="83656"/>
    <lineage>
        <taxon>Bacteria</taxon>
        <taxon>Bacillati</taxon>
        <taxon>Actinomycetota</taxon>
        <taxon>Actinomycetes</taxon>
        <taxon>Kitasatosporales</taxon>
        <taxon>Streptomycetaceae</taxon>
        <taxon>Streptomyces</taxon>
    </lineage>
</organism>
<feature type="compositionally biased region" description="Basic and acidic residues" evidence="1">
    <location>
        <begin position="448"/>
        <end position="605"/>
    </location>
</feature>
<feature type="compositionally biased region" description="Polar residues" evidence="1">
    <location>
        <begin position="908"/>
        <end position="953"/>
    </location>
</feature>
<comment type="caution">
    <text evidence="2">The sequence shown here is derived from an EMBL/GenBank/DDBJ whole genome shotgun (WGS) entry which is preliminary data.</text>
</comment>
<dbReference type="NCBIfam" id="NF038047">
    <property type="entry name" value="not_Tcp10"/>
    <property type="match status" value="1"/>
</dbReference>
<feature type="region of interest" description="Disordered" evidence="1">
    <location>
        <begin position="105"/>
        <end position="128"/>
    </location>
</feature>
<feature type="compositionally biased region" description="Low complexity" evidence="1">
    <location>
        <begin position="309"/>
        <end position="321"/>
    </location>
</feature>
<evidence type="ECO:0000313" key="2">
    <source>
        <dbReference type="EMBL" id="OON81114.1"/>
    </source>
</evidence>
<protein>
    <recommendedName>
        <fullName evidence="4">Microtubule/TRAF3 and DISC1 binding protein</fullName>
    </recommendedName>
</protein>
<proteinExistence type="predicted"/>
<feature type="compositionally biased region" description="Gly residues" evidence="1">
    <location>
        <begin position="1027"/>
        <end position="1049"/>
    </location>
</feature>
<feature type="compositionally biased region" description="Basic and acidic residues" evidence="1">
    <location>
        <begin position="817"/>
        <end position="826"/>
    </location>
</feature>
<gene>
    <name evidence="2" type="ORF">B1H18_09960</name>
</gene>
<feature type="compositionally biased region" description="Basic and acidic residues" evidence="1">
    <location>
        <begin position="621"/>
        <end position="714"/>
    </location>
</feature>